<evidence type="ECO:0008006" key="3">
    <source>
        <dbReference type="Google" id="ProtNLM"/>
    </source>
</evidence>
<accession>A0ABT9I6I6</accession>
<keyword evidence="2" id="KW-1185">Reference proteome</keyword>
<protein>
    <recommendedName>
        <fullName evidence="3">Lipoprotein</fullName>
    </recommendedName>
</protein>
<gene>
    <name evidence="1" type="ORF">QOZ88_00835</name>
</gene>
<comment type="caution">
    <text evidence="1">The sequence shown here is derived from an EMBL/GenBank/DDBJ whole genome shotgun (WGS) entry which is preliminary data.</text>
</comment>
<evidence type="ECO:0000313" key="1">
    <source>
        <dbReference type="EMBL" id="MDP5181173.1"/>
    </source>
</evidence>
<dbReference type="EMBL" id="JASNFN010000001">
    <property type="protein sequence ID" value="MDP5181173.1"/>
    <property type="molecule type" value="Genomic_DNA"/>
</dbReference>
<proteinExistence type="predicted"/>
<sequence length="188" mass="19531">MASSRTHTSGSRAAVVALAAATGLMLTGCGEDEPAAEGSVDNVLEDVAEDEAPEEEPEIPFDEIPGDELVEPAFDGLYDDEFLADIDSYLELPVVLSGEVADLLTDGVFAMTAADDPGIAPILVVTRDAVPEIADGVPVTVTGTLEDALETGAVEQMPDFELDDPLFEQYAGAPFVFAETVEVSPAAG</sequence>
<organism evidence="1 2">
    <name type="scientific">Blastococcus carthaginiensis</name>
    <dbReference type="NCBI Taxonomy" id="3050034"/>
    <lineage>
        <taxon>Bacteria</taxon>
        <taxon>Bacillati</taxon>
        <taxon>Actinomycetota</taxon>
        <taxon>Actinomycetes</taxon>
        <taxon>Geodermatophilales</taxon>
        <taxon>Geodermatophilaceae</taxon>
        <taxon>Blastococcus</taxon>
    </lineage>
</organism>
<name>A0ABT9I6I6_9ACTN</name>
<reference evidence="2" key="1">
    <citation type="submission" date="2023-05" db="EMBL/GenBank/DDBJ databases">
        <title>Draft genome of Pseudofrankia sp. BMG5.37.</title>
        <authorList>
            <person name="Gtari M."/>
            <person name="Ghodhbane F."/>
            <person name="Sbissi I."/>
        </authorList>
    </citation>
    <scope>NUCLEOTIDE SEQUENCE [LARGE SCALE GENOMIC DNA]</scope>
    <source>
        <strain evidence="2">BMG 814</strain>
    </source>
</reference>
<dbReference type="Proteomes" id="UP001233673">
    <property type="component" value="Unassembled WGS sequence"/>
</dbReference>
<dbReference type="RefSeq" id="WP_305997945.1">
    <property type="nucleotide sequence ID" value="NZ_JASNFN010000001.1"/>
</dbReference>
<evidence type="ECO:0000313" key="2">
    <source>
        <dbReference type="Proteomes" id="UP001233673"/>
    </source>
</evidence>
<dbReference type="PROSITE" id="PS51257">
    <property type="entry name" value="PROKAR_LIPOPROTEIN"/>
    <property type="match status" value="1"/>
</dbReference>